<keyword evidence="8" id="KW-0808">Transferase</keyword>
<evidence type="ECO:0000256" key="3">
    <source>
        <dbReference type="ARBA" id="ARBA00004906"/>
    </source>
</evidence>
<dbReference type="GO" id="GO:0044818">
    <property type="term" value="P:mitotic G2/M transition checkpoint"/>
    <property type="evidence" value="ECO:0000318"/>
    <property type="project" value="GO_Central"/>
</dbReference>
<dbReference type="CDD" id="cd16503">
    <property type="entry name" value="RING-HC_CHFR"/>
    <property type="match status" value="1"/>
</dbReference>
<keyword evidence="13" id="KW-0862">Zinc</keyword>
<sequence>MLAQLITLNNLTSESLNISKSLFKLGRDPTNDKQLTNNKISFLHLQIEFEESQFTILDNSINGTFLNGKRIGKGNKVIIQNGDTIHILPLDRVQPEEIIGFQFLTDKIKDSRSHSDEIQSINHNKSKDEIVSKLNTHNQQFEELADELICTICNDYLFEAVTTNPCNHHFCGACLSTWLEKQLHNDCPNCRVSIKSIMIARMMNNLVEKWLKCNPSQNKTATLMAKMKEENLIYKNPNYYLNFQEEYAKKNQNQFDQQNESDEFLSNDDDFDDNNPQLYQNQLVLPNNAVQFQLFNPPPPQQIQPVQPCKSCNGQVWKQYQCTDIQIHIGCSSCGRLMPKRLLSKYLSFNLSAEQENEQLQMMCCICKVYDCKFYYGDCNKPNLNKLMLVKDIRDMVQIPQNFINNVEYQRIINHLKDNQAPFIFDFMMEHYINKGDFYFEQNKRTFNYPLQDLNVKITPDTPVCWQCHRKLINFIIFKYVQSQKYDEPIFSYPDCFYGINCRTQHWNQFHAGKYNHICEQTKFH</sequence>
<evidence type="ECO:0000259" key="20">
    <source>
        <dbReference type="PROSITE" id="PS50089"/>
    </source>
</evidence>
<dbReference type="PROSITE" id="PS50006">
    <property type="entry name" value="FHA_DOMAIN"/>
    <property type="match status" value="1"/>
</dbReference>
<evidence type="ECO:0000256" key="15">
    <source>
        <dbReference type="ARBA" id="ARBA00023306"/>
    </source>
</evidence>
<evidence type="ECO:0000256" key="13">
    <source>
        <dbReference type="ARBA" id="ARBA00022833"/>
    </source>
</evidence>
<gene>
    <name evidence="21" type="ORF">GSPATT00018031001</name>
</gene>
<evidence type="ECO:0000313" key="21">
    <source>
        <dbReference type="EMBL" id="CAK83714.1"/>
    </source>
</evidence>
<dbReference type="InterPro" id="IPR008984">
    <property type="entry name" value="SMAD_FHA_dom_sf"/>
</dbReference>
<dbReference type="Gene3D" id="2.60.200.20">
    <property type="match status" value="1"/>
</dbReference>
<dbReference type="GO" id="GO:0051301">
    <property type="term" value="P:cell division"/>
    <property type="evidence" value="ECO:0007669"/>
    <property type="project" value="UniProtKB-KW"/>
</dbReference>
<organism evidence="21 22">
    <name type="scientific">Paramecium tetraurelia</name>
    <dbReference type="NCBI Taxonomy" id="5888"/>
    <lineage>
        <taxon>Eukaryota</taxon>
        <taxon>Sar</taxon>
        <taxon>Alveolata</taxon>
        <taxon>Ciliophora</taxon>
        <taxon>Intramacronucleata</taxon>
        <taxon>Oligohymenophorea</taxon>
        <taxon>Peniculida</taxon>
        <taxon>Parameciidae</taxon>
        <taxon>Paramecium</taxon>
    </lineage>
</organism>
<feature type="domain" description="RING-type" evidence="20">
    <location>
        <begin position="150"/>
        <end position="191"/>
    </location>
</feature>
<evidence type="ECO:0000259" key="19">
    <source>
        <dbReference type="PROSITE" id="PS50006"/>
    </source>
</evidence>
<evidence type="ECO:0000256" key="1">
    <source>
        <dbReference type="ARBA" id="ARBA00000900"/>
    </source>
</evidence>
<dbReference type="GeneID" id="5036896"/>
<dbReference type="OrthoDB" id="1305878at2759"/>
<dbReference type="UniPathway" id="UPA00143"/>
<dbReference type="GO" id="GO:0004842">
    <property type="term" value="F:ubiquitin-protein transferase activity"/>
    <property type="evidence" value="ECO:0000318"/>
    <property type="project" value="GO_Central"/>
</dbReference>
<keyword evidence="15" id="KW-0131">Cell cycle</keyword>
<accession>A0DKZ7</accession>
<dbReference type="AlphaFoldDB" id="A0DKZ7"/>
<dbReference type="PROSITE" id="PS00518">
    <property type="entry name" value="ZF_RING_1"/>
    <property type="match status" value="1"/>
</dbReference>
<feature type="domain" description="FHA" evidence="19">
    <location>
        <begin position="23"/>
        <end position="71"/>
    </location>
</feature>
<evidence type="ECO:0000313" key="22">
    <source>
        <dbReference type="Proteomes" id="UP000000600"/>
    </source>
</evidence>
<keyword evidence="11" id="KW-0498">Mitosis</keyword>
<dbReference type="InterPro" id="IPR001841">
    <property type="entry name" value="Znf_RING"/>
</dbReference>
<dbReference type="Pfam" id="PF00498">
    <property type="entry name" value="FHA"/>
    <property type="match status" value="1"/>
</dbReference>
<dbReference type="InterPro" id="IPR000253">
    <property type="entry name" value="FHA_dom"/>
</dbReference>
<dbReference type="eggNOG" id="KOG0802">
    <property type="taxonomic scope" value="Eukaryota"/>
</dbReference>
<dbReference type="HOGENOM" id="CLU_032966_0_0_1"/>
<evidence type="ECO:0000256" key="11">
    <source>
        <dbReference type="ARBA" id="ARBA00022776"/>
    </source>
</evidence>
<evidence type="ECO:0000256" key="9">
    <source>
        <dbReference type="ARBA" id="ARBA00022723"/>
    </source>
</evidence>
<dbReference type="GO" id="GO:0008270">
    <property type="term" value="F:zinc ion binding"/>
    <property type="evidence" value="ECO:0007669"/>
    <property type="project" value="UniProtKB-KW"/>
</dbReference>
<dbReference type="FunFam" id="2.60.200.20:FF:000135">
    <property type="entry name" value="Uncharacterized protein"/>
    <property type="match status" value="1"/>
</dbReference>
<comment type="catalytic activity">
    <reaction evidence="1">
        <text>S-ubiquitinyl-[E2 ubiquitin-conjugating enzyme]-L-cysteine + [acceptor protein]-L-lysine = [E2 ubiquitin-conjugating enzyme]-L-cysteine + N(6)-ubiquitinyl-[acceptor protein]-L-lysine.</text>
        <dbReference type="EC" id="2.3.2.27"/>
    </reaction>
</comment>
<dbReference type="GO" id="GO:0005634">
    <property type="term" value="C:nucleus"/>
    <property type="evidence" value="ECO:0000318"/>
    <property type="project" value="GO_Central"/>
</dbReference>
<comment type="subcellular location">
    <subcellularLocation>
        <location evidence="2">Nucleus</location>
        <location evidence="2">PML body</location>
    </subcellularLocation>
</comment>
<dbReference type="Proteomes" id="UP000000600">
    <property type="component" value="Unassembled WGS sequence"/>
</dbReference>
<keyword evidence="10 18" id="KW-0863">Zinc-finger</keyword>
<dbReference type="FunFam" id="3.30.40.10:FF:000203">
    <property type="entry name" value="E3 ubiquitin-protein ligase CHFR isoform X1"/>
    <property type="match status" value="1"/>
</dbReference>
<evidence type="ECO:0000256" key="8">
    <source>
        <dbReference type="ARBA" id="ARBA00022679"/>
    </source>
</evidence>
<dbReference type="PANTHER" id="PTHR16079:SF4">
    <property type="entry name" value="E3 UBIQUITIN-PROTEIN LIGASE CHFR"/>
    <property type="match status" value="1"/>
</dbReference>
<dbReference type="RefSeq" id="XP_001451111.1">
    <property type="nucleotide sequence ID" value="XM_001451074.1"/>
</dbReference>
<dbReference type="Pfam" id="PF13923">
    <property type="entry name" value="zf-C3HC4_2"/>
    <property type="match status" value="1"/>
</dbReference>
<dbReference type="GO" id="GO:0016567">
    <property type="term" value="P:protein ubiquitination"/>
    <property type="evidence" value="ECO:0007669"/>
    <property type="project" value="UniProtKB-UniPathway"/>
</dbReference>
<dbReference type="InParanoid" id="A0DKZ7"/>
<evidence type="ECO:0000256" key="17">
    <source>
        <dbReference type="ARBA" id="ARBA00031332"/>
    </source>
</evidence>
<evidence type="ECO:0000256" key="6">
    <source>
        <dbReference type="ARBA" id="ARBA00017908"/>
    </source>
</evidence>
<evidence type="ECO:0000256" key="14">
    <source>
        <dbReference type="ARBA" id="ARBA00023242"/>
    </source>
</evidence>
<dbReference type="CDD" id="cd00060">
    <property type="entry name" value="FHA"/>
    <property type="match status" value="1"/>
</dbReference>
<evidence type="ECO:0000256" key="4">
    <source>
        <dbReference type="ARBA" id="ARBA00005797"/>
    </source>
</evidence>
<proteinExistence type="inferred from homology"/>
<dbReference type="Pfam" id="PF17979">
    <property type="entry name" value="zf-CRD"/>
    <property type="match status" value="1"/>
</dbReference>
<dbReference type="GO" id="GO:0006511">
    <property type="term" value="P:ubiquitin-dependent protein catabolic process"/>
    <property type="evidence" value="ECO:0000318"/>
    <property type="project" value="GO_Central"/>
</dbReference>
<dbReference type="InterPro" id="IPR017907">
    <property type="entry name" value="Znf_RING_CS"/>
</dbReference>
<dbReference type="PANTHER" id="PTHR16079">
    <property type="entry name" value="UBIQUITIN LIGASE PROTEIN CHFR"/>
    <property type="match status" value="1"/>
</dbReference>
<evidence type="ECO:0000256" key="16">
    <source>
        <dbReference type="ARBA" id="ARBA00029800"/>
    </source>
</evidence>
<evidence type="ECO:0000256" key="12">
    <source>
        <dbReference type="ARBA" id="ARBA00022786"/>
    </source>
</evidence>
<dbReference type="STRING" id="5888.A0DKZ7"/>
<dbReference type="SUPFAM" id="SSF49879">
    <property type="entry name" value="SMAD/FHA domain"/>
    <property type="match status" value="1"/>
</dbReference>
<dbReference type="SMART" id="SM00184">
    <property type="entry name" value="RING"/>
    <property type="match status" value="1"/>
</dbReference>
<dbReference type="Gene3D" id="3.30.40.10">
    <property type="entry name" value="Zinc/RING finger domain, C3HC4 (zinc finger)"/>
    <property type="match status" value="1"/>
</dbReference>
<evidence type="ECO:0000256" key="7">
    <source>
        <dbReference type="ARBA" id="ARBA00022618"/>
    </source>
</evidence>
<evidence type="ECO:0000256" key="18">
    <source>
        <dbReference type="PROSITE-ProRule" id="PRU00175"/>
    </source>
</evidence>
<evidence type="ECO:0000256" key="10">
    <source>
        <dbReference type="ARBA" id="ARBA00022771"/>
    </source>
</evidence>
<dbReference type="KEGG" id="ptm:GSPATT00018031001"/>
<comment type="similarity">
    <text evidence="4">Belongs to the CHFR family.</text>
</comment>
<dbReference type="OMA" id="IMIARMM"/>
<dbReference type="PROSITE" id="PS50089">
    <property type="entry name" value="ZF_RING_2"/>
    <property type="match status" value="1"/>
</dbReference>
<reference evidence="21 22" key="1">
    <citation type="journal article" date="2006" name="Nature">
        <title>Global trends of whole-genome duplications revealed by the ciliate Paramecium tetraurelia.</title>
        <authorList>
            <consortium name="Genoscope"/>
            <person name="Aury J.-M."/>
            <person name="Jaillon O."/>
            <person name="Duret L."/>
            <person name="Noel B."/>
            <person name="Jubin C."/>
            <person name="Porcel B.M."/>
            <person name="Segurens B."/>
            <person name="Daubin V."/>
            <person name="Anthouard V."/>
            <person name="Aiach N."/>
            <person name="Arnaiz O."/>
            <person name="Billaut A."/>
            <person name="Beisson J."/>
            <person name="Blanc I."/>
            <person name="Bouhouche K."/>
            <person name="Camara F."/>
            <person name="Duharcourt S."/>
            <person name="Guigo R."/>
            <person name="Gogendeau D."/>
            <person name="Katinka M."/>
            <person name="Keller A.-M."/>
            <person name="Kissmehl R."/>
            <person name="Klotz C."/>
            <person name="Koll F."/>
            <person name="Le Moue A."/>
            <person name="Lepere C."/>
            <person name="Malinsky S."/>
            <person name="Nowacki M."/>
            <person name="Nowak J.K."/>
            <person name="Plattner H."/>
            <person name="Poulain J."/>
            <person name="Ruiz F."/>
            <person name="Serrano V."/>
            <person name="Zagulski M."/>
            <person name="Dessen P."/>
            <person name="Betermier M."/>
            <person name="Weissenbach J."/>
            <person name="Scarpelli C."/>
            <person name="Schachter V."/>
            <person name="Sperling L."/>
            <person name="Meyer E."/>
            <person name="Cohen J."/>
            <person name="Wincker P."/>
        </authorList>
    </citation>
    <scope>NUCLEOTIDE SEQUENCE [LARGE SCALE GENOMIC DNA]</scope>
    <source>
        <strain evidence="21 22">Stock d4-2</strain>
    </source>
</reference>
<keyword evidence="22" id="KW-1185">Reference proteome</keyword>
<keyword evidence="14" id="KW-0539">Nucleus</keyword>
<dbReference type="InterPro" id="IPR052256">
    <property type="entry name" value="E3_ubiquitin-ligase_CHFR"/>
</dbReference>
<evidence type="ECO:0000256" key="5">
    <source>
        <dbReference type="ARBA" id="ARBA00012483"/>
    </source>
</evidence>
<dbReference type="GO" id="GO:0061630">
    <property type="term" value="F:ubiquitin protein ligase activity"/>
    <property type="evidence" value="ECO:0007669"/>
    <property type="project" value="UniProtKB-EC"/>
</dbReference>
<name>A0DKZ7_PARTE</name>
<dbReference type="SUPFAM" id="SSF57850">
    <property type="entry name" value="RING/U-box"/>
    <property type="match status" value="1"/>
</dbReference>
<comment type="pathway">
    <text evidence="3">Protein modification; protein ubiquitination.</text>
</comment>
<keyword evidence="12" id="KW-0833">Ubl conjugation pathway</keyword>
<dbReference type="InterPro" id="IPR013083">
    <property type="entry name" value="Znf_RING/FYVE/PHD"/>
</dbReference>
<keyword evidence="7" id="KW-0132">Cell division</keyword>
<dbReference type="InterPro" id="IPR040909">
    <property type="entry name" value="CHFR_Znf-CRD"/>
</dbReference>
<keyword evidence="9" id="KW-0479">Metal-binding</keyword>
<dbReference type="EMBL" id="CT868485">
    <property type="protein sequence ID" value="CAK83714.1"/>
    <property type="molecule type" value="Genomic_DNA"/>
</dbReference>
<protein>
    <recommendedName>
        <fullName evidence="6">E3 ubiquitin-protein ligase CHFR</fullName>
        <ecNumber evidence="5">2.3.2.27</ecNumber>
    </recommendedName>
    <alternativeName>
        <fullName evidence="17">Checkpoint with forkhead and RING finger domains protein</fullName>
    </alternativeName>
    <alternativeName>
        <fullName evidence="16">RING-type E3 ubiquitin transferase CHFR</fullName>
    </alternativeName>
</protein>
<dbReference type="SMART" id="SM00240">
    <property type="entry name" value="FHA"/>
    <property type="match status" value="1"/>
</dbReference>
<dbReference type="EC" id="2.3.2.27" evidence="5"/>
<evidence type="ECO:0000256" key="2">
    <source>
        <dbReference type="ARBA" id="ARBA00004322"/>
    </source>
</evidence>